<sequence length="139" mass="15706">MTLQLNTPESRESFRKARNIHNSNVRKAKKLIWHTFAEDPIITGNAWGKLTKWLIKGKRYQLIPPVLRKRDGTFTTSTGDTVRYMLDELIPTSAQGPKIESVHLMGPTSPQITNEELTLVVKKQRNSAPEADGLSARII</sequence>
<dbReference type="EMBL" id="CARXXK010000002">
    <property type="protein sequence ID" value="CAI6355350.1"/>
    <property type="molecule type" value="Genomic_DNA"/>
</dbReference>
<accession>A0AAV0WH31</accession>
<evidence type="ECO:0000313" key="2">
    <source>
        <dbReference type="Proteomes" id="UP001160148"/>
    </source>
</evidence>
<comment type="caution">
    <text evidence="1">The sequence shown here is derived from an EMBL/GenBank/DDBJ whole genome shotgun (WGS) entry which is preliminary data.</text>
</comment>
<gene>
    <name evidence="1" type="ORF">MEUPH1_LOCUS11217</name>
</gene>
<protein>
    <submittedName>
        <fullName evidence="1">Uncharacterized protein</fullName>
    </submittedName>
</protein>
<name>A0AAV0WH31_9HEMI</name>
<keyword evidence="2" id="KW-1185">Reference proteome</keyword>
<evidence type="ECO:0000313" key="1">
    <source>
        <dbReference type="EMBL" id="CAI6355350.1"/>
    </source>
</evidence>
<dbReference type="Proteomes" id="UP001160148">
    <property type="component" value="Unassembled WGS sequence"/>
</dbReference>
<proteinExistence type="predicted"/>
<reference evidence="1 2" key="1">
    <citation type="submission" date="2023-01" db="EMBL/GenBank/DDBJ databases">
        <authorList>
            <person name="Whitehead M."/>
        </authorList>
    </citation>
    <scope>NUCLEOTIDE SEQUENCE [LARGE SCALE GENOMIC DNA]</scope>
</reference>
<dbReference type="AlphaFoldDB" id="A0AAV0WH31"/>
<organism evidence="1 2">
    <name type="scientific">Macrosiphum euphorbiae</name>
    <name type="common">potato aphid</name>
    <dbReference type="NCBI Taxonomy" id="13131"/>
    <lineage>
        <taxon>Eukaryota</taxon>
        <taxon>Metazoa</taxon>
        <taxon>Ecdysozoa</taxon>
        <taxon>Arthropoda</taxon>
        <taxon>Hexapoda</taxon>
        <taxon>Insecta</taxon>
        <taxon>Pterygota</taxon>
        <taxon>Neoptera</taxon>
        <taxon>Paraneoptera</taxon>
        <taxon>Hemiptera</taxon>
        <taxon>Sternorrhyncha</taxon>
        <taxon>Aphidomorpha</taxon>
        <taxon>Aphidoidea</taxon>
        <taxon>Aphididae</taxon>
        <taxon>Macrosiphini</taxon>
        <taxon>Macrosiphum</taxon>
    </lineage>
</organism>